<dbReference type="PANTHER" id="PTHR45801">
    <property type="entry name" value="OS07G0101800 PROTEIN"/>
    <property type="match status" value="1"/>
</dbReference>
<dbReference type="InterPro" id="IPR013087">
    <property type="entry name" value="Znf_C2H2_type"/>
</dbReference>
<evidence type="ECO:0000256" key="6">
    <source>
        <dbReference type="ARBA" id="ARBA00023163"/>
    </source>
</evidence>
<evidence type="ECO:0000256" key="9">
    <source>
        <dbReference type="SAM" id="MobiDB-lite"/>
    </source>
</evidence>
<proteinExistence type="predicted"/>
<keyword evidence="2" id="KW-0479">Metal-binding</keyword>
<dbReference type="PROSITE" id="PS50157">
    <property type="entry name" value="ZINC_FINGER_C2H2_2"/>
    <property type="match status" value="1"/>
</dbReference>
<dbReference type="PANTHER" id="PTHR45801:SF111">
    <property type="entry name" value="C2H2 AND C2HC ZINC FINGERS SUPERFAMILY PROTEIN"/>
    <property type="match status" value="1"/>
</dbReference>
<dbReference type="EMBL" id="OX459122">
    <property type="protein sequence ID" value="CAI9106848.1"/>
    <property type="molecule type" value="Genomic_DNA"/>
</dbReference>
<evidence type="ECO:0000313" key="11">
    <source>
        <dbReference type="EMBL" id="CAI9106848.1"/>
    </source>
</evidence>
<evidence type="ECO:0000313" key="12">
    <source>
        <dbReference type="Proteomes" id="UP001161247"/>
    </source>
</evidence>
<organism evidence="11 12">
    <name type="scientific">Oldenlandia corymbosa var. corymbosa</name>
    <dbReference type="NCBI Taxonomy" id="529605"/>
    <lineage>
        <taxon>Eukaryota</taxon>
        <taxon>Viridiplantae</taxon>
        <taxon>Streptophyta</taxon>
        <taxon>Embryophyta</taxon>
        <taxon>Tracheophyta</taxon>
        <taxon>Spermatophyta</taxon>
        <taxon>Magnoliopsida</taxon>
        <taxon>eudicotyledons</taxon>
        <taxon>Gunneridae</taxon>
        <taxon>Pentapetalae</taxon>
        <taxon>asterids</taxon>
        <taxon>lamiids</taxon>
        <taxon>Gentianales</taxon>
        <taxon>Rubiaceae</taxon>
        <taxon>Rubioideae</taxon>
        <taxon>Spermacoceae</taxon>
        <taxon>Hedyotis-Oldenlandia complex</taxon>
        <taxon>Oldenlandia</taxon>
    </lineage>
</organism>
<evidence type="ECO:0000256" key="4">
    <source>
        <dbReference type="ARBA" id="ARBA00022833"/>
    </source>
</evidence>
<reference evidence="11" key="1">
    <citation type="submission" date="2023-03" db="EMBL/GenBank/DDBJ databases">
        <authorList>
            <person name="Julca I."/>
        </authorList>
    </citation>
    <scope>NUCLEOTIDE SEQUENCE</scope>
</reference>
<dbReference type="PROSITE" id="PS00028">
    <property type="entry name" value="ZINC_FINGER_C2H2_1"/>
    <property type="match status" value="1"/>
</dbReference>
<dbReference type="InterPro" id="IPR036236">
    <property type="entry name" value="Znf_C2H2_sf"/>
</dbReference>
<dbReference type="GO" id="GO:0008270">
    <property type="term" value="F:zinc ion binding"/>
    <property type="evidence" value="ECO:0007669"/>
    <property type="project" value="UniProtKB-KW"/>
</dbReference>
<evidence type="ECO:0000259" key="10">
    <source>
        <dbReference type="PROSITE" id="PS50157"/>
    </source>
</evidence>
<name>A0AAV1DGT4_OLDCO</name>
<dbReference type="InterPro" id="IPR052426">
    <property type="entry name" value="Plant_dev_regulator"/>
</dbReference>
<evidence type="ECO:0000256" key="3">
    <source>
        <dbReference type="ARBA" id="ARBA00022771"/>
    </source>
</evidence>
<feature type="region of interest" description="Disordered" evidence="9">
    <location>
        <begin position="1"/>
        <end position="49"/>
    </location>
</feature>
<evidence type="ECO:0000256" key="2">
    <source>
        <dbReference type="ARBA" id="ARBA00022723"/>
    </source>
</evidence>
<dbReference type="AlphaFoldDB" id="A0AAV1DGT4"/>
<sequence>MENNQHPTSDNPNDHDDVICNSSSSSEEEEQVQSTPTAQVIVHHHQSNSTTTTRLYECSFCKKGFSNAQALGGHMNIHRKDKAKLKQQSSKPSHHHQAAKTNIIPLTPSRDNLTKPPSEFTSFATNKWRPYSSFAPNHRHHQEEEENEEVSTNYDSRQVALSDPQQLPLFVETASTSGFDINDSDTYSNNQINHHHHHHHHVVDHHELDLELRLGQKPSKQTMDLGTRKFF</sequence>
<evidence type="ECO:0000256" key="5">
    <source>
        <dbReference type="ARBA" id="ARBA00023015"/>
    </source>
</evidence>
<dbReference type="SMART" id="SM00355">
    <property type="entry name" value="ZnF_C2H2"/>
    <property type="match status" value="1"/>
</dbReference>
<keyword evidence="4" id="KW-0862">Zinc</keyword>
<keyword evidence="12" id="KW-1185">Reference proteome</keyword>
<evidence type="ECO:0000256" key="1">
    <source>
        <dbReference type="ARBA" id="ARBA00004123"/>
    </source>
</evidence>
<gene>
    <name evidence="11" type="ORF">OLC1_LOCUS15291</name>
</gene>
<keyword evidence="6" id="KW-0804">Transcription</keyword>
<accession>A0AAV1DGT4</accession>
<dbReference type="GO" id="GO:0005634">
    <property type="term" value="C:nucleus"/>
    <property type="evidence" value="ECO:0007669"/>
    <property type="project" value="UniProtKB-SubCell"/>
</dbReference>
<keyword evidence="7" id="KW-0539">Nucleus</keyword>
<protein>
    <submittedName>
        <fullName evidence="11">OLC1v1006081C1</fullName>
    </submittedName>
</protein>
<feature type="region of interest" description="Disordered" evidence="9">
    <location>
        <begin position="86"/>
        <end position="113"/>
    </location>
</feature>
<dbReference type="SUPFAM" id="SSF57667">
    <property type="entry name" value="beta-beta-alpha zinc fingers"/>
    <property type="match status" value="1"/>
</dbReference>
<dbReference type="Proteomes" id="UP001161247">
    <property type="component" value="Chromosome 5"/>
</dbReference>
<dbReference type="Gene3D" id="3.30.160.60">
    <property type="entry name" value="Classic Zinc Finger"/>
    <property type="match status" value="1"/>
</dbReference>
<feature type="compositionally biased region" description="Polar residues" evidence="9">
    <location>
        <begin position="1"/>
        <end position="11"/>
    </location>
</feature>
<evidence type="ECO:0000256" key="7">
    <source>
        <dbReference type="ARBA" id="ARBA00023242"/>
    </source>
</evidence>
<dbReference type="Pfam" id="PF13912">
    <property type="entry name" value="zf-C2H2_6"/>
    <property type="match status" value="1"/>
</dbReference>
<evidence type="ECO:0000256" key="8">
    <source>
        <dbReference type="PROSITE-ProRule" id="PRU00042"/>
    </source>
</evidence>
<keyword evidence="5" id="KW-0805">Transcription regulation</keyword>
<keyword evidence="3 8" id="KW-0863">Zinc-finger</keyword>
<comment type="subcellular location">
    <subcellularLocation>
        <location evidence="1">Nucleus</location>
    </subcellularLocation>
</comment>
<feature type="domain" description="C2H2-type" evidence="10">
    <location>
        <begin position="56"/>
        <end position="83"/>
    </location>
</feature>